<sequence length="106" mass="11597">MGVVPPTHRRSPVFIVAGSLYVDPAERDTYLASCVEVVRQARSAPGCVDFAIGADLVEPGRINVYERWESDDELLAFRGSGPEQEQVAAIRGAEVHRYRISAVEAP</sequence>
<keyword evidence="3" id="KW-1185">Reference proteome</keyword>
<protein>
    <submittedName>
        <fullName evidence="2">Antibiotic biosynthesis monooxygenase</fullName>
    </submittedName>
</protein>
<dbReference type="RefSeq" id="WP_204927274.1">
    <property type="nucleotide sequence ID" value="NZ_JAFEUC010000013.1"/>
</dbReference>
<dbReference type="InterPro" id="IPR007138">
    <property type="entry name" value="ABM_dom"/>
</dbReference>
<dbReference type="Pfam" id="PF03992">
    <property type="entry name" value="ABM"/>
    <property type="match status" value="1"/>
</dbReference>
<dbReference type="GO" id="GO:0004497">
    <property type="term" value="F:monooxygenase activity"/>
    <property type="evidence" value="ECO:0007669"/>
    <property type="project" value="UniProtKB-KW"/>
</dbReference>
<dbReference type="Proteomes" id="UP001518872">
    <property type="component" value="Unassembled WGS sequence"/>
</dbReference>
<dbReference type="PROSITE" id="PS51725">
    <property type="entry name" value="ABM"/>
    <property type="match status" value="1"/>
</dbReference>
<evidence type="ECO:0000259" key="1">
    <source>
        <dbReference type="PROSITE" id="PS51725"/>
    </source>
</evidence>
<dbReference type="SUPFAM" id="SSF54909">
    <property type="entry name" value="Dimeric alpha+beta barrel"/>
    <property type="match status" value="1"/>
</dbReference>
<accession>A0ABS2IYQ2</accession>
<name>A0ABS2IYQ2_9ACTN</name>
<organism evidence="2 3">
    <name type="scientific">Micromonospora humida</name>
    <dbReference type="NCBI Taxonomy" id="2809018"/>
    <lineage>
        <taxon>Bacteria</taxon>
        <taxon>Bacillati</taxon>
        <taxon>Actinomycetota</taxon>
        <taxon>Actinomycetes</taxon>
        <taxon>Micromonosporales</taxon>
        <taxon>Micromonosporaceae</taxon>
        <taxon>Micromonospora</taxon>
    </lineage>
</organism>
<feature type="domain" description="ABM" evidence="1">
    <location>
        <begin position="14"/>
        <end position="103"/>
    </location>
</feature>
<dbReference type="Gene3D" id="3.30.70.100">
    <property type="match status" value="1"/>
</dbReference>
<evidence type="ECO:0000313" key="2">
    <source>
        <dbReference type="EMBL" id="MBM7079447.1"/>
    </source>
</evidence>
<comment type="caution">
    <text evidence="2">The sequence shown here is derived from an EMBL/GenBank/DDBJ whole genome shotgun (WGS) entry which is preliminary data.</text>
</comment>
<proteinExistence type="predicted"/>
<dbReference type="EMBL" id="JAFEUC010000013">
    <property type="protein sequence ID" value="MBM7079447.1"/>
    <property type="molecule type" value="Genomic_DNA"/>
</dbReference>
<reference evidence="2 3" key="1">
    <citation type="submission" date="2021-02" db="EMBL/GenBank/DDBJ databases">
        <authorList>
            <person name="Ra J.-S."/>
        </authorList>
    </citation>
    <scope>NUCLEOTIDE SEQUENCE [LARGE SCALE GENOMIC DNA]</scope>
    <source>
        <strain evidence="2 3">MMS20-R1-14</strain>
    </source>
</reference>
<evidence type="ECO:0000313" key="3">
    <source>
        <dbReference type="Proteomes" id="UP001518872"/>
    </source>
</evidence>
<dbReference type="InterPro" id="IPR011008">
    <property type="entry name" value="Dimeric_a/b-barrel"/>
</dbReference>
<keyword evidence="2" id="KW-0503">Monooxygenase</keyword>
<gene>
    <name evidence="2" type="ORF">JQX11_24330</name>
</gene>
<keyword evidence="2" id="KW-0560">Oxidoreductase</keyword>